<keyword evidence="5" id="KW-0804">Transcription</keyword>
<dbReference type="GO" id="GO:0005524">
    <property type="term" value="F:ATP binding"/>
    <property type="evidence" value="ECO:0007669"/>
    <property type="project" value="UniProtKB-UniRule"/>
</dbReference>
<dbReference type="PANTHER" id="PTHR31602">
    <property type="entry name" value="GROWTH-REGULATING FACTOR 5"/>
    <property type="match status" value="1"/>
</dbReference>
<keyword evidence="3 4" id="KW-0539">Nucleus</keyword>
<evidence type="ECO:0000256" key="2">
    <source>
        <dbReference type="ARBA" id="ARBA00008122"/>
    </source>
</evidence>
<keyword evidence="5" id="KW-0010">Activator</keyword>
<comment type="function">
    <text evidence="5">Transcription activator.</text>
</comment>
<dbReference type="PANTHER" id="PTHR31602:SF101">
    <property type="entry name" value="GROWTH-REGULATING FACTOR 7"/>
    <property type="match status" value="1"/>
</dbReference>
<feature type="short sequence motif" description="Bipartite nuclear localization signal" evidence="4">
    <location>
        <begin position="103"/>
        <end position="110"/>
    </location>
</feature>
<feature type="region of interest" description="Disordered" evidence="6">
    <location>
        <begin position="48"/>
        <end position="80"/>
    </location>
</feature>
<feature type="compositionally biased region" description="Basic and acidic residues" evidence="6">
    <location>
        <begin position="69"/>
        <end position="80"/>
    </location>
</feature>
<gene>
    <name evidence="9" type="ORF">Din_001641</name>
</gene>
<feature type="compositionally biased region" description="Polar residues" evidence="6">
    <location>
        <begin position="59"/>
        <end position="68"/>
    </location>
</feature>
<feature type="domain" description="QLQ" evidence="7">
    <location>
        <begin position="8"/>
        <end position="43"/>
    </location>
</feature>
<comment type="domain">
    <text evidence="5">The QLQ domain and WRC domain may be involved in protein-protein interaction and DNA-binding, respectively.</text>
</comment>
<dbReference type="Pfam" id="PF08879">
    <property type="entry name" value="WRC"/>
    <property type="match status" value="1"/>
</dbReference>
<evidence type="ECO:0000256" key="5">
    <source>
        <dbReference type="RuleBase" id="RU367127"/>
    </source>
</evidence>
<comment type="subcellular location">
    <subcellularLocation>
        <location evidence="1 4 5">Nucleus</location>
    </subcellularLocation>
</comment>
<dbReference type="InterPro" id="IPR031137">
    <property type="entry name" value="GRF"/>
</dbReference>
<dbReference type="PROSITE" id="PS51667">
    <property type="entry name" value="WRC"/>
    <property type="match status" value="1"/>
</dbReference>
<comment type="similarity">
    <text evidence="2 5">Belongs to the GRF family.</text>
</comment>
<dbReference type="GO" id="GO:0006355">
    <property type="term" value="P:regulation of DNA-templated transcription"/>
    <property type="evidence" value="ECO:0007669"/>
    <property type="project" value="InterPro"/>
</dbReference>
<proteinExistence type="inferred from homology"/>
<dbReference type="AlphaFoldDB" id="A0A5B6YKB0"/>
<organism evidence="9">
    <name type="scientific">Davidia involucrata</name>
    <name type="common">Dove tree</name>
    <dbReference type="NCBI Taxonomy" id="16924"/>
    <lineage>
        <taxon>Eukaryota</taxon>
        <taxon>Viridiplantae</taxon>
        <taxon>Streptophyta</taxon>
        <taxon>Embryophyta</taxon>
        <taxon>Tracheophyta</taxon>
        <taxon>Spermatophyta</taxon>
        <taxon>Magnoliopsida</taxon>
        <taxon>eudicotyledons</taxon>
        <taxon>Gunneridae</taxon>
        <taxon>Pentapetalae</taxon>
        <taxon>asterids</taxon>
        <taxon>Cornales</taxon>
        <taxon>Nyssaceae</taxon>
        <taxon>Davidia</taxon>
    </lineage>
</organism>
<evidence type="ECO:0000313" key="9">
    <source>
        <dbReference type="EMBL" id="MPA32200.1"/>
    </source>
</evidence>
<evidence type="ECO:0000256" key="1">
    <source>
        <dbReference type="ARBA" id="ARBA00004123"/>
    </source>
</evidence>
<evidence type="ECO:0000259" key="8">
    <source>
        <dbReference type="PROSITE" id="PS51667"/>
    </source>
</evidence>
<name>A0A5B6YKB0_DAVIN</name>
<feature type="compositionally biased region" description="Low complexity" evidence="6">
    <location>
        <begin position="48"/>
        <end position="58"/>
    </location>
</feature>
<dbReference type="EMBL" id="GHES01001641">
    <property type="protein sequence ID" value="MPA32200.1"/>
    <property type="molecule type" value="Transcribed_RNA"/>
</dbReference>
<evidence type="ECO:0000256" key="6">
    <source>
        <dbReference type="SAM" id="MobiDB-lite"/>
    </source>
</evidence>
<evidence type="ECO:0000256" key="4">
    <source>
        <dbReference type="PROSITE-ProRule" id="PRU01002"/>
    </source>
</evidence>
<dbReference type="GO" id="GO:0005634">
    <property type="term" value="C:nucleus"/>
    <property type="evidence" value="ECO:0007669"/>
    <property type="project" value="UniProtKB-SubCell"/>
</dbReference>
<feature type="region of interest" description="Disordered" evidence="6">
    <location>
        <begin position="101"/>
        <end position="127"/>
    </location>
</feature>
<feature type="domain" description="WRC" evidence="8">
    <location>
        <begin position="70"/>
        <end position="114"/>
    </location>
</feature>
<keyword evidence="5" id="KW-0805">Transcription regulation</keyword>
<dbReference type="SMART" id="SM00951">
    <property type="entry name" value="QLQ"/>
    <property type="match status" value="1"/>
</dbReference>
<dbReference type="Pfam" id="PF08880">
    <property type="entry name" value="QLQ"/>
    <property type="match status" value="1"/>
</dbReference>
<evidence type="ECO:0000256" key="3">
    <source>
        <dbReference type="ARBA" id="ARBA00023242"/>
    </source>
</evidence>
<reference evidence="9" key="1">
    <citation type="submission" date="2019-08" db="EMBL/GenBank/DDBJ databases">
        <title>Reference gene set and small RNA set construction with multiple tissues from Davidia involucrata Baill.</title>
        <authorList>
            <person name="Yang H."/>
            <person name="Zhou C."/>
            <person name="Li G."/>
            <person name="Wang J."/>
            <person name="Gao P."/>
            <person name="Wang M."/>
            <person name="Wang R."/>
            <person name="Zhao Y."/>
        </authorList>
    </citation>
    <scope>NUCLEOTIDE SEQUENCE</scope>
    <source>
        <tissue evidence="9">Mixed with DoveR01_LX</tissue>
    </source>
</reference>
<dbReference type="GO" id="GO:0099402">
    <property type="term" value="P:plant organ development"/>
    <property type="evidence" value="ECO:0007669"/>
    <property type="project" value="UniProtKB-ARBA"/>
</dbReference>
<feature type="short sequence motif" description="Bipartite nuclear localization signal" evidence="4">
    <location>
        <begin position="75"/>
        <end position="85"/>
    </location>
</feature>
<dbReference type="InterPro" id="IPR014977">
    <property type="entry name" value="WRC_dom"/>
</dbReference>
<sequence>MAATLGFPFTSAQWKELERQAMIYKYMMASVPVPDDLLLPITRNLSAESQSSLGSGSSTFNLRFSSNNKDPEPGRCKRTDGKKWRCSRDVAPQQKYCERHMHRGRPRSRKPVEVHAPFNNSNSNNIITTTTTANKKTRLHHHHPLPTTPTPLTNPTFHTNISSPHLLGSTIQPPLLLDKSTDKEHIRGLDWTTEGELVTMDTSEQQWQHLMQTNIGLTTGGSIYNTAGPIFLGQDYREEPLNLISYTDFGSPEANQQNNDRSLFLNPDLVSLEKESQETPRGFIDAWSNDNANTINSNNNNKYESSVSSECKLSPSSLTLSMAMATGNALDEEMGQIQMGLGVTDSDHNYGVGGTCHKRQVSRWLSPVSWVPSTPGGPLAEVLRPSTVATNGDSICTPATTVSSPTGVLQRTMLSLSDSSCCNSPTLAASKTPPEITAFQWLS</sequence>
<evidence type="ECO:0000259" key="7">
    <source>
        <dbReference type="PROSITE" id="PS51666"/>
    </source>
</evidence>
<protein>
    <recommendedName>
        <fullName evidence="5">Growth-regulating factor</fullName>
    </recommendedName>
</protein>
<accession>A0A5B6YKB0</accession>
<dbReference type="PROSITE" id="PS51666">
    <property type="entry name" value="QLQ"/>
    <property type="match status" value="1"/>
</dbReference>
<dbReference type="GO" id="GO:0006351">
    <property type="term" value="P:DNA-templated transcription"/>
    <property type="evidence" value="ECO:0007669"/>
    <property type="project" value="UniProtKB-UniRule"/>
</dbReference>
<dbReference type="InterPro" id="IPR014978">
    <property type="entry name" value="Gln-Leu-Gln_QLQ"/>
</dbReference>